<protein>
    <submittedName>
        <fullName evidence="3">Uncharacterized protein</fullName>
    </submittedName>
</protein>
<feature type="coiled-coil region" evidence="1">
    <location>
        <begin position="266"/>
        <end position="300"/>
    </location>
</feature>
<dbReference type="PANTHER" id="PTHR18956">
    <property type="entry name" value="HYALURONAN MEDIATED MOTILITY RECEPTOR"/>
    <property type="match status" value="1"/>
</dbReference>
<sequence length="349" mass="40080">MERSNTPSKEFAKPSNRPKKKVEKQASSQKSPLTSKQKQDQEKEIRKLLQQCNDRERDLQTCNDEILKLQGKVANLTKEKILLESQVHNGQETITALEKKNELLVTKNAEVPSSENFETGLKAAQVQLLTCQQKIEKDEIKLTSLTEDLLVEKSKVSALEESNKTLEEFYQSKEKHREDVAAEVRRLQNVADKLRLENTRLHKELSTCQMTLSNIRKSFHSTLQAAVNQCLTDCSEKTQYADDAMLKLQERIEIANQKIGGLNSVITNLTNDRNSLKEENSNMREKLDDLTQCNEALSSEKRALCDVMKTKEEEVLTFQQHIDSLNSQLEKVTKEHSRFVKLLFTTRFV</sequence>
<evidence type="ECO:0000256" key="1">
    <source>
        <dbReference type="SAM" id="Coils"/>
    </source>
</evidence>
<dbReference type="PANTHER" id="PTHR18956:SF6">
    <property type="entry name" value="HYALURONAN MEDIATED MOTILITY RECEPTOR"/>
    <property type="match status" value="1"/>
</dbReference>
<keyword evidence="1" id="KW-0175">Coiled coil</keyword>
<dbReference type="EMBL" id="CAWYQH010000097">
    <property type="protein sequence ID" value="CAK8684192.1"/>
    <property type="molecule type" value="Genomic_DNA"/>
</dbReference>
<keyword evidence="4" id="KW-1185">Reference proteome</keyword>
<feature type="compositionally biased region" description="Polar residues" evidence="2">
    <location>
        <begin position="25"/>
        <end position="36"/>
    </location>
</feature>
<evidence type="ECO:0000313" key="3">
    <source>
        <dbReference type="EMBL" id="CAK8684192.1"/>
    </source>
</evidence>
<evidence type="ECO:0000256" key="2">
    <source>
        <dbReference type="SAM" id="MobiDB-lite"/>
    </source>
</evidence>
<dbReference type="Pfam" id="PF15905">
    <property type="entry name" value="HMMR_N"/>
    <property type="match status" value="1"/>
</dbReference>
<feature type="region of interest" description="Disordered" evidence="2">
    <location>
        <begin position="1"/>
        <end position="42"/>
    </location>
</feature>
<proteinExistence type="predicted"/>
<reference evidence="3 4" key="1">
    <citation type="submission" date="2024-02" db="EMBL/GenBank/DDBJ databases">
        <authorList>
            <person name="Daric V."/>
            <person name="Darras S."/>
        </authorList>
    </citation>
    <scope>NUCLEOTIDE SEQUENCE [LARGE SCALE GENOMIC DNA]</scope>
</reference>
<gene>
    <name evidence="3" type="ORF">CVLEPA_LOCUS15185</name>
</gene>
<dbReference type="InterPro" id="IPR026203">
    <property type="entry name" value="IHABP"/>
</dbReference>
<evidence type="ECO:0000313" key="4">
    <source>
        <dbReference type="Proteomes" id="UP001642483"/>
    </source>
</evidence>
<comment type="caution">
    <text evidence="3">The sequence shown here is derived from an EMBL/GenBank/DDBJ whole genome shotgun (WGS) entry which is preliminary data.</text>
</comment>
<feature type="coiled-coil region" evidence="1">
    <location>
        <begin position="159"/>
        <end position="204"/>
    </location>
</feature>
<dbReference type="Proteomes" id="UP001642483">
    <property type="component" value="Unassembled WGS sequence"/>
</dbReference>
<name>A0ABP0FZJ7_CLALP</name>
<accession>A0ABP0FZJ7</accession>
<organism evidence="3 4">
    <name type="scientific">Clavelina lepadiformis</name>
    <name type="common">Light-bulb sea squirt</name>
    <name type="synonym">Ascidia lepadiformis</name>
    <dbReference type="NCBI Taxonomy" id="159417"/>
    <lineage>
        <taxon>Eukaryota</taxon>
        <taxon>Metazoa</taxon>
        <taxon>Chordata</taxon>
        <taxon>Tunicata</taxon>
        <taxon>Ascidiacea</taxon>
        <taxon>Aplousobranchia</taxon>
        <taxon>Clavelinidae</taxon>
        <taxon>Clavelina</taxon>
    </lineage>
</organism>